<dbReference type="InterPro" id="IPR005467">
    <property type="entry name" value="His_kinase_dom"/>
</dbReference>
<dbReference type="RefSeq" id="WP_014855384.1">
    <property type="nucleotide sequence ID" value="NC_018178.1"/>
</dbReference>
<dbReference type="GO" id="GO:0005524">
    <property type="term" value="F:ATP binding"/>
    <property type="evidence" value="ECO:0007669"/>
    <property type="project" value="UniProtKB-KW"/>
</dbReference>
<evidence type="ECO:0000259" key="15">
    <source>
        <dbReference type="PROSITE" id="PS50112"/>
    </source>
</evidence>
<keyword evidence="12" id="KW-0472">Membrane</keyword>
<dbReference type="KEGG" id="mro:MROS_0705"/>
<keyword evidence="4" id="KW-0597">Phosphoprotein</keyword>
<evidence type="ECO:0000256" key="10">
    <source>
        <dbReference type="ARBA" id="ARBA00022989"/>
    </source>
</evidence>
<keyword evidence="7" id="KW-0547">Nucleotide-binding</keyword>
<dbReference type="SUPFAM" id="SSF55874">
    <property type="entry name" value="ATPase domain of HSP90 chaperone/DNA topoisomerase II/histidine kinase"/>
    <property type="match status" value="1"/>
</dbReference>
<dbReference type="InterPro" id="IPR003594">
    <property type="entry name" value="HATPase_dom"/>
</dbReference>
<keyword evidence="11" id="KW-0902">Two-component regulatory system</keyword>
<dbReference type="PANTHER" id="PTHR42878">
    <property type="entry name" value="TWO-COMPONENT HISTIDINE KINASE"/>
    <property type="match status" value="1"/>
</dbReference>
<evidence type="ECO:0000256" key="13">
    <source>
        <dbReference type="SAM" id="Coils"/>
    </source>
</evidence>
<evidence type="ECO:0000259" key="14">
    <source>
        <dbReference type="PROSITE" id="PS50109"/>
    </source>
</evidence>
<dbReference type="GO" id="GO:0030295">
    <property type="term" value="F:protein kinase activator activity"/>
    <property type="evidence" value="ECO:0007669"/>
    <property type="project" value="TreeGrafter"/>
</dbReference>
<dbReference type="Proteomes" id="UP000009011">
    <property type="component" value="Chromosome"/>
</dbReference>
<name>I6ZY59_MELRP</name>
<dbReference type="AlphaFoldDB" id="I6ZY59"/>
<dbReference type="InterPro" id="IPR035965">
    <property type="entry name" value="PAS-like_dom_sf"/>
</dbReference>
<evidence type="ECO:0000256" key="12">
    <source>
        <dbReference type="ARBA" id="ARBA00023136"/>
    </source>
</evidence>
<dbReference type="HOGENOM" id="CLU_000445_89_2_10"/>
<evidence type="ECO:0000256" key="11">
    <source>
        <dbReference type="ARBA" id="ARBA00023012"/>
    </source>
</evidence>
<dbReference type="SUPFAM" id="SSF47384">
    <property type="entry name" value="Homodimeric domain of signal transducing histidine kinase"/>
    <property type="match status" value="1"/>
</dbReference>
<feature type="domain" description="PAC" evidence="16">
    <location>
        <begin position="195"/>
        <end position="247"/>
    </location>
</feature>
<dbReference type="Pfam" id="PF00512">
    <property type="entry name" value="HisKA"/>
    <property type="match status" value="1"/>
</dbReference>
<dbReference type="SMART" id="SM00388">
    <property type="entry name" value="HisKA"/>
    <property type="match status" value="1"/>
</dbReference>
<gene>
    <name evidence="17" type="ordered locus">MROS_0705</name>
</gene>
<comment type="subcellular location">
    <subcellularLocation>
        <location evidence="2">Membrane</location>
        <topology evidence="2">Multi-pass membrane protein</topology>
    </subcellularLocation>
</comment>
<comment type="catalytic activity">
    <reaction evidence="1">
        <text>ATP + protein L-histidine = ADP + protein N-phospho-L-histidine.</text>
        <dbReference type="EC" id="2.7.13.3"/>
    </reaction>
</comment>
<organism evidence="17 18">
    <name type="scientific">Melioribacter roseus (strain DSM 23840 / JCM 17771 / VKM B-2668 / P3M-2)</name>
    <dbReference type="NCBI Taxonomy" id="1191523"/>
    <lineage>
        <taxon>Bacteria</taxon>
        <taxon>Pseudomonadati</taxon>
        <taxon>Ignavibacteriota</taxon>
        <taxon>Ignavibacteria</taxon>
        <taxon>Ignavibacteriales</taxon>
        <taxon>Melioribacteraceae</taxon>
        <taxon>Melioribacter</taxon>
    </lineage>
</organism>
<evidence type="ECO:0000256" key="6">
    <source>
        <dbReference type="ARBA" id="ARBA00022692"/>
    </source>
</evidence>
<feature type="domain" description="PAC" evidence="16">
    <location>
        <begin position="67"/>
        <end position="121"/>
    </location>
</feature>
<dbReference type="SMART" id="SM00387">
    <property type="entry name" value="HATPase_c"/>
    <property type="match status" value="1"/>
</dbReference>
<accession>I6ZY59</accession>
<evidence type="ECO:0000256" key="3">
    <source>
        <dbReference type="ARBA" id="ARBA00012438"/>
    </source>
</evidence>
<keyword evidence="5" id="KW-0808">Transferase</keyword>
<feature type="coiled-coil region" evidence="13">
    <location>
        <begin position="235"/>
        <end position="272"/>
    </location>
</feature>
<dbReference type="PRINTS" id="PR00344">
    <property type="entry name" value="BCTRLSENSOR"/>
</dbReference>
<dbReference type="Pfam" id="PF02518">
    <property type="entry name" value="HATPase_c"/>
    <property type="match status" value="1"/>
</dbReference>
<dbReference type="CDD" id="cd00082">
    <property type="entry name" value="HisKA"/>
    <property type="match status" value="1"/>
</dbReference>
<dbReference type="STRING" id="1191523.MROS_0705"/>
<dbReference type="PROSITE" id="PS50113">
    <property type="entry name" value="PAC"/>
    <property type="match status" value="2"/>
</dbReference>
<dbReference type="Gene3D" id="3.30.450.20">
    <property type="entry name" value="PAS domain"/>
    <property type="match status" value="2"/>
</dbReference>
<dbReference type="SUPFAM" id="SSF55785">
    <property type="entry name" value="PYP-like sensor domain (PAS domain)"/>
    <property type="match status" value="2"/>
</dbReference>
<dbReference type="GO" id="GO:0016020">
    <property type="term" value="C:membrane"/>
    <property type="evidence" value="ECO:0007669"/>
    <property type="project" value="UniProtKB-SubCell"/>
</dbReference>
<dbReference type="InterPro" id="IPR036890">
    <property type="entry name" value="HATPase_C_sf"/>
</dbReference>
<dbReference type="PROSITE" id="PS50112">
    <property type="entry name" value="PAS"/>
    <property type="match status" value="1"/>
</dbReference>
<dbReference type="CDD" id="cd00075">
    <property type="entry name" value="HATPase"/>
    <property type="match status" value="1"/>
</dbReference>
<dbReference type="EMBL" id="CP003557">
    <property type="protein sequence ID" value="AFN73948.1"/>
    <property type="molecule type" value="Genomic_DNA"/>
</dbReference>
<keyword evidence="18" id="KW-1185">Reference proteome</keyword>
<dbReference type="InterPro" id="IPR000700">
    <property type="entry name" value="PAS-assoc_C"/>
</dbReference>
<reference evidence="17 18" key="1">
    <citation type="journal article" date="2013" name="PLoS ONE">
        <title>Genomic analysis of Melioribacter roseus, facultatively anaerobic organotrophic bacterium representing a novel deep lineage within Bacteriodetes/Chlorobi group.</title>
        <authorList>
            <person name="Kadnikov V.V."/>
            <person name="Mardanov A.V."/>
            <person name="Podosokorskaya O.A."/>
            <person name="Gavrilov S.N."/>
            <person name="Kublanov I.V."/>
            <person name="Beletsky A.V."/>
            <person name="Bonch-Osmolovskaya E.A."/>
            <person name="Ravin N.V."/>
        </authorList>
    </citation>
    <scope>NUCLEOTIDE SEQUENCE [LARGE SCALE GENOMIC DNA]</scope>
    <source>
        <strain evidence="18">JCM 17771 / P3M-2</strain>
    </source>
</reference>
<proteinExistence type="predicted"/>
<keyword evidence="10" id="KW-1133">Transmembrane helix</keyword>
<dbReference type="PROSITE" id="PS50109">
    <property type="entry name" value="HIS_KIN"/>
    <property type="match status" value="1"/>
</dbReference>
<evidence type="ECO:0000256" key="4">
    <source>
        <dbReference type="ARBA" id="ARBA00022553"/>
    </source>
</evidence>
<keyword evidence="13" id="KW-0175">Coiled coil</keyword>
<keyword evidence="9" id="KW-0067">ATP-binding</keyword>
<dbReference type="eggNOG" id="COG3829">
    <property type="taxonomic scope" value="Bacteria"/>
</dbReference>
<dbReference type="InterPro" id="IPR003661">
    <property type="entry name" value="HisK_dim/P_dom"/>
</dbReference>
<sequence length="479" mass="55215">MLHTINSVHESISITDLNDRLIFVNKAFTRIYGYEPEEVIGQKTDILRSDKNDPELLKQIHPSTLQGGWRGRIINKRKDGSEFTIELSTSIVKDENGNPVAYVGIARDLTQLIETEEKLREAESKFRELFLELKDVVYESTIDGQFVDLNPAGFEFFGINSYDMLRKIDIVNDIYVDPHIREEFQKKLEKFGFVKDFELRIKKLNGKIATVLETSTAVKDKDGKIVGYRGILRDITEAKEQEEKLKDLVLQLEAVNKQLKKSEEELKNQIITKDKFFSIIAHDLRSPFSALLSFSEFLRDDIDDLTREEIVMFADKINEAAQNVFALLENLLQWSRIQSGKIHYEPHDFKLRERAERVIKLLSNNAENKDIYIINEIPNDALVFADEDMISSVLQNLISNAIKFTRPGGKITLKAEKEDKFFKVSVSDTGVGIKEEDLPKLFRLDVQHSTYGTNEEKGSGLGLIICKEMVEKKRRRYLR</sequence>
<evidence type="ECO:0000256" key="5">
    <source>
        <dbReference type="ARBA" id="ARBA00022679"/>
    </source>
</evidence>
<dbReference type="SMART" id="SM00091">
    <property type="entry name" value="PAS"/>
    <property type="match status" value="2"/>
</dbReference>
<feature type="domain" description="Histidine kinase" evidence="14">
    <location>
        <begin position="279"/>
        <end position="479"/>
    </location>
</feature>
<keyword evidence="6" id="KW-0812">Transmembrane</keyword>
<dbReference type="EC" id="2.7.13.3" evidence="3"/>
<evidence type="ECO:0000313" key="18">
    <source>
        <dbReference type="Proteomes" id="UP000009011"/>
    </source>
</evidence>
<protein>
    <recommendedName>
        <fullName evidence="3">histidine kinase</fullName>
        <ecNumber evidence="3">2.7.13.3</ecNumber>
    </recommendedName>
</protein>
<dbReference type="SMART" id="SM00086">
    <property type="entry name" value="PAC"/>
    <property type="match status" value="2"/>
</dbReference>
<dbReference type="GO" id="GO:0007234">
    <property type="term" value="P:osmosensory signaling via phosphorelay pathway"/>
    <property type="evidence" value="ECO:0007669"/>
    <property type="project" value="TreeGrafter"/>
</dbReference>
<dbReference type="InterPro" id="IPR000014">
    <property type="entry name" value="PAS"/>
</dbReference>
<dbReference type="InterPro" id="IPR036097">
    <property type="entry name" value="HisK_dim/P_sf"/>
</dbReference>
<dbReference type="Gene3D" id="3.30.565.10">
    <property type="entry name" value="Histidine kinase-like ATPase, C-terminal domain"/>
    <property type="match status" value="1"/>
</dbReference>
<evidence type="ECO:0000256" key="8">
    <source>
        <dbReference type="ARBA" id="ARBA00022777"/>
    </source>
</evidence>
<keyword evidence="8 17" id="KW-0418">Kinase</keyword>
<dbReference type="Gene3D" id="1.10.287.130">
    <property type="match status" value="1"/>
</dbReference>
<dbReference type="NCBIfam" id="TIGR00229">
    <property type="entry name" value="sensory_box"/>
    <property type="match status" value="2"/>
</dbReference>
<dbReference type="InterPro" id="IPR004358">
    <property type="entry name" value="Sig_transdc_His_kin-like_C"/>
</dbReference>
<dbReference type="PANTHER" id="PTHR42878:SF7">
    <property type="entry name" value="SENSOR HISTIDINE KINASE GLRK"/>
    <property type="match status" value="1"/>
</dbReference>
<dbReference type="GO" id="GO:0000155">
    <property type="term" value="F:phosphorelay sensor kinase activity"/>
    <property type="evidence" value="ECO:0007669"/>
    <property type="project" value="InterPro"/>
</dbReference>
<evidence type="ECO:0000256" key="9">
    <source>
        <dbReference type="ARBA" id="ARBA00022840"/>
    </source>
</evidence>
<evidence type="ECO:0000313" key="17">
    <source>
        <dbReference type="EMBL" id="AFN73948.1"/>
    </source>
</evidence>
<feature type="coiled-coil region" evidence="13">
    <location>
        <begin position="105"/>
        <end position="132"/>
    </location>
</feature>
<evidence type="ECO:0000256" key="2">
    <source>
        <dbReference type="ARBA" id="ARBA00004141"/>
    </source>
</evidence>
<dbReference type="eggNOG" id="COG2205">
    <property type="taxonomic scope" value="Bacteria"/>
</dbReference>
<evidence type="ECO:0000256" key="7">
    <source>
        <dbReference type="ARBA" id="ARBA00022741"/>
    </source>
</evidence>
<dbReference type="CDD" id="cd00130">
    <property type="entry name" value="PAS"/>
    <property type="match status" value="2"/>
</dbReference>
<dbReference type="GO" id="GO:0000156">
    <property type="term" value="F:phosphorelay response regulator activity"/>
    <property type="evidence" value="ECO:0007669"/>
    <property type="project" value="TreeGrafter"/>
</dbReference>
<evidence type="ECO:0000259" key="16">
    <source>
        <dbReference type="PROSITE" id="PS50113"/>
    </source>
</evidence>
<dbReference type="Pfam" id="PF13426">
    <property type="entry name" value="PAS_9"/>
    <property type="match status" value="2"/>
</dbReference>
<dbReference type="InterPro" id="IPR001610">
    <property type="entry name" value="PAC"/>
</dbReference>
<dbReference type="InterPro" id="IPR050351">
    <property type="entry name" value="BphY/WalK/GraS-like"/>
</dbReference>
<feature type="domain" description="PAS" evidence="15">
    <location>
        <begin position="1"/>
        <end position="68"/>
    </location>
</feature>
<evidence type="ECO:0000256" key="1">
    <source>
        <dbReference type="ARBA" id="ARBA00000085"/>
    </source>
</evidence>